<dbReference type="InterPro" id="IPR036170">
    <property type="entry name" value="YezG-like_sf"/>
</dbReference>
<evidence type="ECO:0008006" key="3">
    <source>
        <dbReference type="Google" id="ProtNLM"/>
    </source>
</evidence>
<dbReference type="EMBL" id="BRVS01000008">
    <property type="protein sequence ID" value="GLB67578.1"/>
    <property type="molecule type" value="Genomic_DNA"/>
</dbReference>
<sequence length="141" mass="15407">MSFLDGSIAAQEIVSRIVALVVAGQEPGWDRIEIWNAEAAGFGSASVDVVAGGETTWPDPPEEVIDLFEELKEAMYRPDTGTWLSVRISISADGSADADYNYDEPPAWGMEVEPGLYGEELERFPRSPENIPDWMKADAGL</sequence>
<comment type="caution">
    <text evidence="1">The sequence shown here is derived from an EMBL/GenBank/DDBJ whole genome shotgun (WGS) entry which is preliminary data.</text>
</comment>
<accession>A0ABQ5MUD4</accession>
<evidence type="ECO:0000313" key="2">
    <source>
        <dbReference type="Proteomes" id="UP001209654"/>
    </source>
</evidence>
<dbReference type="RefSeq" id="WP_264795695.1">
    <property type="nucleotide sequence ID" value="NZ_BRVS01000008.1"/>
</dbReference>
<organism evidence="1 2">
    <name type="scientific">Arthrobacter mangrovi</name>
    <dbReference type="NCBI Taxonomy" id="2966350"/>
    <lineage>
        <taxon>Bacteria</taxon>
        <taxon>Bacillati</taxon>
        <taxon>Actinomycetota</taxon>
        <taxon>Actinomycetes</taxon>
        <taxon>Micrococcales</taxon>
        <taxon>Micrococcaceae</taxon>
        <taxon>Arthrobacter</taxon>
    </lineage>
</organism>
<dbReference type="SUPFAM" id="SSF160424">
    <property type="entry name" value="BH3703-like"/>
    <property type="match status" value="1"/>
</dbReference>
<keyword evidence="2" id="KW-1185">Reference proteome</keyword>
<gene>
    <name evidence="1" type="ORF">AHIS1636_20180</name>
</gene>
<evidence type="ECO:0000313" key="1">
    <source>
        <dbReference type="EMBL" id="GLB67578.1"/>
    </source>
</evidence>
<reference evidence="1 2" key="1">
    <citation type="journal article" date="2023" name="Int. J. Syst. Evol. Microbiol.">
        <title>Arthrobacter mangrovi sp. nov., an actinobacterium isolated from the rhizosphere of a mangrove.</title>
        <authorList>
            <person name="Hamada M."/>
            <person name="Saitou S."/>
            <person name="Enomoto N."/>
            <person name="Nanri K."/>
            <person name="Hidaka K."/>
            <person name="Miura T."/>
            <person name="Tamura T."/>
        </authorList>
    </citation>
    <scope>NUCLEOTIDE SEQUENCE [LARGE SCALE GENOMIC DNA]</scope>
    <source>
        <strain evidence="1 2">NBRC 112813</strain>
    </source>
</reference>
<dbReference type="Proteomes" id="UP001209654">
    <property type="component" value="Unassembled WGS sequence"/>
</dbReference>
<proteinExistence type="predicted"/>
<name>A0ABQ5MUD4_9MICC</name>
<protein>
    <recommendedName>
        <fullName evidence="3">DUF600 family protein</fullName>
    </recommendedName>
</protein>